<dbReference type="Proteomes" id="UP000030753">
    <property type="component" value="Unassembled WGS sequence"/>
</dbReference>
<dbReference type="AlphaFoldDB" id="W9HYL3"/>
<sequence>MTFTGWSGSCTDGHQRGPIKFNCPVHVPCVDMHVNDFAVGSSKGKTDQQVCKNAYGSGACLKKGNGGTYTTTKTVDVPSSATKTMDGELTNGLGLIASIVIPTIGSSFFPGVPVLSPLMAESTKRQRLLLLLLMFRIIPK</sequence>
<gene>
    <name evidence="1" type="ORF">FOYG_10545</name>
</gene>
<dbReference type="InterPro" id="IPR012334">
    <property type="entry name" value="Pectin_lyas_fold"/>
</dbReference>
<dbReference type="HOGENOM" id="CLU_1835246_0_0_1"/>
<protein>
    <recommendedName>
        <fullName evidence="3">Murein transglycosylase</fullName>
    </recommendedName>
</protein>
<name>W9HYL3_FUSOX</name>
<evidence type="ECO:0008006" key="3">
    <source>
        <dbReference type="Google" id="ProtNLM"/>
    </source>
</evidence>
<reference evidence="1 2" key="1">
    <citation type="submission" date="2011-06" db="EMBL/GenBank/DDBJ databases">
        <title>The Genome Sequence of Fusarium oxysporum FOSC 3-a.</title>
        <authorList>
            <consortium name="The Broad Institute Genome Sequencing Platform"/>
            <person name="Ma L.-J."/>
            <person name="Gale L.R."/>
            <person name="Schwartz D.C."/>
            <person name="Zhou S."/>
            <person name="Corby-Kistler H."/>
            <person name="Young S.K."/>
            <person name="Zeng Q."/>
            <person name="Gargeya S."/>
            <person name="Fitzgerald M."/>
            <person name="Haas B."/>
            <person name="Abouelleil A."/>
            <person name="Alvarado L."/>
            <person name="Arachchi H.M."/>
            <person name="Berlin A."/>
            <person name="Brown A."/>
            <person name="Chapman S.B."/>
            <person name="Chen Z."/>
            <person name="Dunbar C."/>
            <person name="Freedman E."/>
            <person name="Gearin G."/>
            <person name="Gellesch M."/>
            <person name="Goldberg J."/>
            <person name="Griggs A."/>
            <person name="Gujja S."/>
            <person name="Heiman D."/>
            <person name="Howarth C."/>
            <person name="Larson L."/>
            <person name="Lui A."/>
            <person name="MacDonald P.J.P."/>
            <person name="Mehta T."/>
            <person name="Montmayeur A."/>
            <person name="Murphy C."/>
            <person name="Neiman D."/>
            <person name="Pearson M."/>
            <person name="Priest M."/>
            <person name="Roberts A."/>
            <person name="Saif S."/>
            <person name="Shea T."/>
            <person name="Shenoy N."/>
            <person name="Sisk P."/>
            <person name="Stolte C."/>
            <person name="Sykes S."/>
            <person name="Wortman J."/>
            <person name="Nusbaum C."/>
            <person name="Birren B."/>
        </authorList>
    </citation>
    <scope>NUCLEOTIDE SEQUENCE [LARGE SCALE GENOMIC DNA]</scope>
    <source>
        <strain evidence="2">FOSC 3-a</strain>
    </source>
</reference>
<evidence type="ECO:0000313" key="2">
    <source>
        <dbReference type="Proteomes" id="UP000030753"/>
    </source>
</evidence>
<proteinExistence type="predicted"/>
<evidence type="ECO:0000313" key="1">
    <source>
        <dbReference type="EMBL" id="EWY85874.1"/>
    </source>
</evidence>
<dbReference type="InterPro" id="IPR011050">
    <property type="entry name" value="Pectin_lyase_fold/virulence"/>
</dbReference>
<dbReference type="EMBL" id="JH717845">
    <property type="protein sequence ID" value="EWY85874.1"/>
    <property type="molecule type" value="Genomic_DNA"/>
</dbReference>
<dbReference type="SUPFAM" id="SSF51126">
    <property type="entry name" value="Pectin lyase-like"/>
    <property type="match status" value="1"/>
</dbReference>
<organism evidence="1 2">
    <name type="scientific">Fusarium oxysporum NRRL 32931</name>
    <dbReference type="NCBI Taxonomy" id="660029"/>
    <lineage>
        <taxon>Eukaryota</taxon>
        <taxon>Fungi</taxon>
        <taxon>Dikarya</taxon>
        <taxon>Ascomycota</taxon>
        <taxon>Pezizomycotina</taxon>
        <taxon>Sordariomycetes</taxon>
        <taxon>Hypocreomycetidae</taxon>
        <taxon>Hypocreales</taxon>
        <taxon>Nectriaceae</taxon>
        <taxon>Fusarium</taxon>
        <taxon>Fusarium oxysporum species complex</taxon>
    </lineage>
</organism>
<dbReference type="Gene3D" id="2.160.20.10">
    <property type="entry name" value="Single-stranded right-handed beta-helix, Pectin lyase-like"/>
    <property type="match status" value="1"/>
</dbReference>
<accession>W9HYL3</accession>